<dbReference type="EMBL" id="CAJJDP010000101">
    <property type="protein sequence ID" value="CAD8192274.1"/>
    <property type="molecule type" value="Genomic_DNA"/>
</dbReference>
<sequence length="91" mass="10872">MHNINDTKKMYTTFSRMSFLKQNLACTLYKVHHAFTISEQVKHNLTLRLETGFIKMKLFGSNVKCIQQPSNHKQIMQYQCNEYCLKYQMKC</sequence>
<proteinExistence type="predicted"/>
<accession>A0A8S1WQT8</accession>
<gene>
    <name evidence="1" type="ORF">POCTA_138.1.T1010206</name>
</gene>
<dbReference type="AlphaFoldDB" id="A0A8S1WQT8"/>
<reference evidence="1" key="1">
    <citation type="submission" date="2021-01" db="EMBL/GenBank/DDBJ databases">
        <authorList>
            <consortium name="Genoscope - CEA"/>
            <person name="William W."/>
        </authorList>
    </citation>
    <scope>NUCLEOTIDE SEQUENCE</scope>
</reference>
<name>A0A8S1WQT8_PAROT</name>
<organism evidence="1 2">
    <name type="scientific">Paramecium octaurelia</name>
    <dbReference type="NCBI Taxonomy" id="43137"/>
    <lineage>
        <taxon>Eukaryota</taxon>
        <taxon>Sar</taxon>
        <taxon>Alveolata</taxon>
        <taxon>Ciliophora</taxon>
        <taxon>Intramacronucleata</taxon>
        <taxon>Oligohymenophorea</taxon>
        <taxon>Peniculida</taxon>
        <taxon>Parameciidae</taxon>
        <taxon>Paramecium</taxon>
    </lineage>
</organism>
<dbReference type="Proteomes" id="UP000683925">
    <property type="component" value="Unassembled WGS sequence"/>
</dbReference>
<keyword evidence="2" id="KW-1185">Reference proteome</keyword>
<comment type="caution">
    <text evidence="1">The sequence shown here is derived from an EMBL/GenBank/DDBJ whole genome shotgun (WGS) entry which is preliminary data.</text>
</comment>
<evidence type="ECO:0000313" key="2">
    <source>
        <dbReference type="Proteomes" id="UP000683925"/>
    </source>
</evidence>
<evidence type="ECO:0000313" key="1">
    <source>
        <dbReference type="EMBL" id="CAD8192274.1"/>
    </source>
</evidence>
<protein>
    <submittedName>
        <fullName evidence="1">Uncharacterized protein</fullName>
    </submittedName>
</protein>